<evidence type="ECO:0000259" key="1">
    <source>
        <dbReference type="PROSITE" id="PS50995"/>
    </source>
</evidence>
<dbReference type="EMBL" id="CT573213">
    <property type="protein sequence ID" value="CAJ62290.1"/>
    <property type="molecule type" value="Genomic_DNA"/>
</dbReference>
<dbReference type="Proteomes" id="UP000000657">
    <property type="component" value="Chromosome"/>
</dbReference>
<evidence type="ECO:0000313" key="2">
    <source>
        <dbReference type="EMBL" id="CAJ62290.1"/>
    </source>
</evidence>
<dbReference type="PROSITE" id="PS50995">
    <property type="entry name" value="HTH_MARR_2"/>
    <property type="match status" value="1"/>
</dbReference>
<gene>
    <name evidence="2" type="ordered locus">FRAAL3647</name>
</gene>
<keyword evidence="3" id="KW-1185">Reference proteome</keyword>
<feature type="domain" description="HTH marR-type" evidence="1">
    <location>
        <begin position="1"/>
        <end position="101"/>
    </location>
</feature>
<dbReference type="Gene3D" id="1.10.10.10">
    <property type="entry name" value="Winged helix-like DNA-binding domain superfamily/Winged helix DNA-binding domain"/>
    <property type="match status" value="1"/>
</dbReference>
<dbReference type="InterPro" id="IPR039422">
    <property type="entry name" value="MarR/SlyA-like"/>
</dbReference>
<dbReference type="STRING" id="326424.FRAAL3647"/>
<sequence>MKALSILLHDGPQTAGSLMARLAVTSGAVTGVINRLEDHRLARRQADPRDGRKVVVTVDLAGLAARENVYLSIGAAFDRLHATYSTQELRFLTRHLEASIEITRQETAALNRARDSPARDLRRRP</sequence>
<dbReference type="InterPro" id="IPR000835">
    <property type="entry name" value="HTH_MarR-typ"/>
</dbReference>
<proteinExistence type="predicted"/>
<dbReference type="OrthoDB" id="9806864at2"/>
<dbReference type="SUPFAM" id="SSF46785">
    <property type="entry name" value="Winged helix' DNA-binding domain"/>
    <property type="match status" value="1"/>
</dbReference>
<organism evidence="2 3">
    <name type="scientific">Frankia alni (strain DSM 45986 / CECT 9034 / ACN14a)</name>
    <dbReference type="NCBI Taxonomy" id="326424"/>
    <lineage>
        <taxon>Bacteria</taxon>
        <taxon>Bacillati</taxon>
        <taxon>Actinomycetota</taxon>
        <taxon>Actinomycetes</taxon>
        <taxon>Frankiales</taxon>
        <taxon>Frankiaceae</taxon>
        <taxon>Frankia</taxon>
    </lineage>
</organism>
<dbReference type="SMART" id="SM00347">
    <property type="entry name" value="HTH_MARR"/>
    <property type="match status" value="1"/>
</dbReference>
<dbReference type="eggNOG" id="COG1846">
    <property type="taxonomic scope" value="Bacteria"/>
</dbReference>
<dbReference type="GO" id="GO:0003700">
    <property type="term" value="F:DNA-binding transcription factor activity"/>
    <property type="evidence" value="ECO:0007669"/>
    <property type="project" value="InterPro"/>
</dbReference>
<reference evidence="2 3" key="1">
    <citation type="journal article" date="2007" name="Genome Res.">
        <title>Genome characteristics of facultatively symbiotic Frankia sp. strains reflect host range and host plant biogeography.</title>
        <authorList>
            <person name="Normand P."/>
            <person name="Lapierre P."/>
            <person name="Tisa L.S."/>
            <person name="Gogarten J.P."/>
            <person name="Alloisio N."/>
            <person name="Bagnarol E."/>
            <person name="Bassi C.A."/>
            <person name="Berry A.M."/>
            <person name="Bickhart D.M."/>
            <person name="Choisne N."/>
            <person name="Couloux A."/>
            <person name="Cournoyer B."/>
            <person name="Cruveiller S."/>
            <person name="Daubin V."/>
            <person name="Demange N."/>
            <person name="Francino M.P."/>
            <person name="Goltsman E."/>
            <person name="Huang Y."/>
            <person name="Kopp O.R."/>
            <person name="Labarre L."/>
            <person name="Lapidus A."/>
            <person name="Lavire C."/>
            <person name="Marechal J."/>
            <person name="Martinez M."/>
            <person name="Mastronunzio J.E."/>
            <person name="Mullin B.C."/>
            <person name="Niemann J."/>
            <person name="Pujic P."/>
            <person name="Rawnsley T."/>
            <person name="Rouy Z."/>
            <person name="Schenowitz C."/>
            <person name="Sellstedt A."/>
            <person name="Tavares F."/>
            <person name="Tomkins J.P."/>
            <person name="Vallenet D."/>
            <person name="Valverde C."/>
            <person name="Wall L.G."/>
            <person name="Wang Y."/>
            <person name="Medigue C."/>
            <person name="Benson D.R."/>
        </authorList>
    </citation>
    <scope>NUCLEOTIDE SEQUENCE [LARGE SCALE GENOMIC DNA]</scope>
    <source>
        <strain evidence="3">DSM 45986 / CECT 9034 / ACN14a</strain>
    </source>
</reference>
<protein>
    <submittedName>
        <fullName evidence="2">HTH-type transcriptional regulator</fullName>
    </submittedName>
</protein>
<dbReference type="AlphaFoldDB" id="Q0RJM2"/>
<dbReference type="GO" id="GO:0006950">
    <property type="term" value="P:response to stress"/>
    <property type="evidence" value="ECO:0007669"/>
    <property type="project" value="TreeGrafter"/>
</dbReference>
<evidence type="ECO:0000313" key="3">
    <source>
        <dbReference type="Proteomes" id="UP000000657"/>
    </source>
</evidence>
<dbReference type="PANTHER" id="PTHR33164">
    <property type="entry name" value="TRANSCRIPTIONAL REGULATOR, MARR FAMILY"/>
    <property type="match status" value="1"/>
</dbReference>
<dbReference type="InterPro" id="IPR036390">
    <property type="entry name" value="WH_DNA-bd_sf"/>
</dbReference>
<dbReference type="KEGG" id="fal:FRAAL3647"/>
<name>Q0RJM2_FRAAA</name>
<dbReference type="InterPro" id="IPR036388">
    <property type="entry name" value="WH-like_DNA-bd_sf"/>
</dbReference>
<dbReference type="HOGENOM" id="CLU_083287_1_1_11"/>
<accession>Q0RJM2</accession>
<dbReference type="PANTHER" id="PTHR33164:SF106">
    <property type="entry name" value="TRANSCRIPTIONAL REGULATORY PROTEIN"/>
    <property type="match status" value="1"/>
</dbReference>
<dbReference type="Pfam" id="PF01047">
    <property type="entry name" value="MarR"/>
    <property type="match status" value="1"/>
</dbReference>